<dbReference type="RefSeq" id="WP_148309642.1">
    <property type="nucleotide sequence ID" value="NZ_CP007155.1"/>
</dbReference>
<protein>
    <submittedName>
        <fullName evidence="1">Uncharacterized protein</fullName>
    </submittedName>
</protein>
<organism evidence="1 2">
    <name type="scientific">Kutzneria albida DSM 43870</name>
    <dbReference type="NCBI Taxonomy" id="1449976"/>
    <lineage>
        <taxon>Bacteria</taxon>
        <taxon>Bacillati</taxon>
        <taxon>Actinomycetota</taxon>
        <taxon>Actinomycetes</taxon>
        <taxon>Pseudonocardiales</taxon>
        <taxon>Pseudonocardiaceae</taxon>
        <taxon>Kutzneria</taxon>
    </lineage>
</organism>
<dbReference type="eggNOG" id="ENOG50342UG">
    <property type="taxonomic scope" value="Bacteria"/>
</dbReference>
<evidence type="ECO:0000313" key="1">
    <source>
        <dbReference type="EMBL" id="AHH98600.1"/>
    </source>
</evidence>
<dbReference type="HOGENOM" id="CLU_914599_0_0_11"/>
<name>W5WCW9_9PSEU</name>
<sequence>MAGSDTNKRRLKVTAEVLVDVTDPAALKRAALQHIDELSYVVPEGEEEAHERELATERDEVRDDAAAALQAMIDPDLMVPEGKGVDVHGATYWVDHVDEHGQSLPSWPDFTSLFPMCEYGKVGCEDCASSYVIPRTAAVLWSVAGLLADHGYDDVIEHGDDPVDPENGLWSVFDEFPRITWRQDAVWRRQAARAFDDLAADLTAGNWPQLACPAEEMALHLMLEYGESAVNDGWSGLESHFAGLPEHANDLDWDLLSDVLCQDSDILSLFDASLDGIEDPDDEQNRYLGMGDYTPNAWFATFDNMNPRDPRRPFRR</sequence>
<dbReference type="AlphaFoldDB" id="W5WCW9"/>
<dbReference type="OrthoDB" id="5144858at2"/>
<evidence type="ECO:0000313" key="2">
    <source>
        <dbReference type="Proteomes" id="UP000019225"/>
    </source>
</evidence>
<dbReference type="EMBL" id="CP007155">
    <property type="protein sequence ID" value="AHH98600.1"/>
    <property type="molecule type" value="Genomic_DNA"/>
</dbReference>
<keyword evidence="2" id="KW-1185">Reference proteome</keyword>
<gene>
    <name evidence="1" type="ORF">KALB_5238</name>
</gene>
<reference evidence="1 2" key="1">
    <citation type="journal article" date="2014" name="BMC Genomics">
        <title>Complete genome sequence of producer of the glycopeptide antibiotic Aculeximycin Kutzneria albida DSM 43870T, a representative of minor genus of Pseudonocardiaceae.</title>
        <authorList>
            <person name="Rebets Y."/>
            <person name="Tokovenko B."/>
            <person name="Lushchyk I."/>
            <person name="Ruckert C."/>
            <person name="Zaburannyi N."/>
            <person name="Bechthold A."/>
            <person name="Kalinowski J."/>
            <person name="Luzhetskyy A."/>
        </authorList>
    </citation>
    <scope>NUCLEOTIDE SEQUENCE [LARGE SCALE GENOMIC DNA]</scope>
    <source>
        <strain evidence="1">DSM 43870</strain>
    </source>
</reference>
<proteinExistence type="predicted"/>
<dbReference type="Proteomes" id="UP000019225">
    <property type="component" value="Chromosome"/>
</dbReference>
<accession>W5WCW9</accession>
<dbReference type="KEGG" id="kal:KALB_5238"/>